<proteinExistence type="predicted"/>
<dbReference type="EMBL" id="KZ107852">
    <property type="protein sequence ID" value="OSS46031.1"/>
    <property type="molecule type" value="Genomic_DNA"/>
</dbReference>
<organism evidence="1 2">
    <name type="scientific">Epicoccum nigrum</name>
    <name type="common">Soil fungus</name>
    <name type="synonym">Epicoccum purpurascens</name>
    <dbReference type="NCBI Taxonomy" id="105696"/>
    <lineage>
        <taxon>Eukaryota</taxon>
        <taxon>Fungi</taxon>
        <taxon>Dikarya</taxon>
        <taxon>Ascomycota</taxon>
        <taxon>Pezizomycotina</taxon>
        <taxon>Dothideomycetes</taxon>
        <taxon>Pleosporomycetidae</taxon>
        <taxon>Pleosporales</taxon>
        <taxon>Pleosporineae</taxon>
        <taxon>Didymellaceae</taxon>
        <taxon>Epicoccum</taxon>
    </lineage>
</organism>
<dbReference type="InParanoid" id="A0A1Y2LQ50"/>
<reference evidence="1 2" key="1">
    <citation type="journal article" date="2017" name="Genome Announc.">
        <title>Genome sequence of the saprophytic ascomycete Epicoccum nigrum ICMP 19927 strain isolated from New Zealand.</title>
        <authorList>
            <person name="Fokin M."/>
            <person name="Fleetwood D."/>
            <person name="Weir B.S."/>
            <person name="Villas-Boas S.G."/>
        </authorList>
    </citation>
    <scope>NUCLEOTIDE SEQUENCE [LARGE SCALE GENOMIC DNA]</scope>
    <source>
        <strain evidence="1 2">ICMP 19927</strain>
    </source>
</reference>
<dbReference type="AlphaFoldDB" id="A0A1Y2LQ50"/>
<keyword evidence="2" id="KW-1185">Reference proteome</keyword>
<evidence type="ECO:0000313" key="1">
    <source>
        <dbReference type="EMBL" id="OSS46031.1"/>
    </source>
</evidence>
<accession>A0A1Y2LQ50</accession>
<dbReference type="Proteomes" id="UP000193240">
    <property type="component" value="Unassembled WGS sequence"/>
</dbReference>
<evidence type="ECO:0000313" key="2">
    <source>
        <dbReference type="Proteomes" id="UP000193240"/>
    </source>
</evidence>
<gene>
    <name evidence="1" type="ORF">B5807_08044</name>
</gene>
<name>A0A1Y2LQ50_EPING</name>
<sequence>MAGAVCIRCITKLGTSGGTDSPHEVMHSDRAPSANTFPAAIWAHSALIKIIFDLSCANIKELQTRFPEQGAPSAHHVRAVDASSKVPPRVSLKLGGMMQSAAPGAVPVRSWIAYCRSF</sequence>
<protein>
    <submittedName>
        <fullName evidence="1">Uncharacterized protein</fullName>
    </submittedName>
</protein>